<comment type="caution">
    <text evidence="1">The sequence shown here is derived from an EMBL/GenBank/DDBJ whole genome shotgun (WGS) entry which is preliminary data.</text>
</comment>
<proteinExistence type="predicted"/>
<sequence length="60" mass="6626">MELFLAFLVAALVVVAVSHQRNPLKVCPKCKGAGMLPSGIRSRRYRPCPRCGRKGEISTR</sequence>
<evidence type="ECO:0000313" key="2">
    <source>
        <dbReference type="Proteomes" id="UP000611554"/>
    </source>
</evidence>
<gene>
    <name evidence="1" type="ORF">GCM10010140_46850</name>
</gene>
<keyword evidence="2" id="KW-1185">Reference proteome</keyword>
<evidence type="ECO:0000313" key="1">
    <source>
        <dbReference type="EMBL" id="GGQ11326.1"/>
    </source>
</evidence>
<organism evidence="1 2">
    <name type="scientific">Streptosporangium pseudovulgare</name>
    <dbReference type="NCBI Taxonomy" id="35765"/>
    <lineage>
        <taxon>Bacteria</taxon>
        <taxon>Bacillati</taxon>
        <taxon>Actinomycetota</taxon>
        <taxon>Actinomycetes</taxon>
        <taxon>Streptosporangiales</taxon>
        <taxon>Streptosporangiaceae</taxon>
        <taxon>Streptosporangium</taxon>
    </lineage>
</organism>
<dbReference type="Proteomes" id="UP000611554">
    <property type="component" value="Unassembled WGS sequence"/>
</dbReference>
<protein>
    <submittedName>
        <fullName evidence="1">Uncharacterized protein</fullName>
    </submittedName>
</protein>
<name>A0ABQ2R341_9ACTN</name>
<dbReference type="RefSeq" id="WP_189248606.1">
    <property type="nucleotide sequence ID" value="NZ_BMQJ01000012.1"/>
</dbReference>
<accession>A0ABQ2R341</accession>
<dbReference type="EMBL" id="BMQJ01000012">
    <property type="protein sequence ID" value="GGQ11326.1"/>
    <property type="molecule type" value="Genomic_DNA"/>
</dbReference>
<reference evidence="2" key="1">
    <citation type="journal article" date="2019" name="Int. J. Syst. Evol. Microbiol.">
        <title>The Global Catalogue of Microorganisms (GCM) 10K type strain sequencing project: providing services to taxonomists for standard genome sequencing and annotation.</title>
        <authorList>
            <consortium name="The Broad Institute Genomics Platform"/>
            <consortium name="The Broad Institute Genome Sequencing Center for Infectious Disease"/>
            <person name="Wu L."/>
            <person name="Ma J."/>
        </authorList>
    </citation>
    <scope>NUCLEOTIDE SEQUENCE [LARGE SCALE GENOMIC DNA]</scope>
    <source>
        <strain evidence="2">JCM 3115</strain>
    </source>
</reference>